<evidence type="ECO:0000256" key="6">
    <source>
        <dbReference type="SAM" id="SignalP"/>
    </source>
</evidence>
<organism evidence="8 9">
    <name type="scientific">Shewanella gaetbuli</name>
    <dbReference type="NCBI Taxonomy" id="220752"/>
    <lineage>
        <taxon>Bacteria</taxon>
        <taxon>Pseudomonadati</taxon>
        <taxon>Pseudomonadota</taxon>
        <taxon>Gammaproteobacteria</taxon>
        <taxon>Alteromonadales</taxon>
        <taxon>Shewanellaceae</taxon>
        <taxon>Shewanella</taxon>
    </lineage>
</organism>
<dbReference type="PANTHER" id="PTHR30251:SF2">
    <property type="entry name" value="FIMBRIAL CHAPERONE YADV-RELATED"/>
    <property type="match status" value="1"/>
</dbReference>
<dbReference type="SUPFAM" id="SSF49354">
    <property type="entry name" value="PapD-like"/>
    <property type="match status" value="1"/>
</dbReference>
<evidence type="ECO:0000256" key="2">
    <source>
        <dbReference type="ARBA" id="ARBA00007399"/>
    </source>
</evidence>
<evidence type="ECO:0000256" key="1">
    <source>
        <dbReference type="ARBA" id="ARBA00004418"/>
    </source>
</evidence>
<protein>
    <submittedName>
        <fullName evidence="8">Fimbria/pilus periplasmic chaperone</fullName>
    </submittedName>
</protein>
<reference evidence="8" key="1">
    <citation type="submission" date="2022-01" db="EMBL/GenBank/DDBJ databases">
        <title>Whole genome-based taxonomy of the Shewanellaceae.</title>
        <authorList>
            <person name="Martin-Rodriguez A.J."/>
        </authorList>
    </citation>
    <scope>NUCLEOTIDE SEQUENCE</scope>
    <source>
        <strain evidence="8">DSM 16422</strain>
    </source>
</reference>
<feature type="signal peptide" evidence="6">
    <location>
        <begin position="1"/>
        <end position="21"/>
    </location>
</feature>
<accession>A0A9X1ZPC6</accession>
<evidence type="ECO:0000313" key="9">
    <source>
        <dbReference type="Proteomes" id="UP001139333"/>
    </source>
</evidence>
<comment type="caution">
    <text evidence="8">The sequence shown here is derived from an EMBL/GenBank/DDBJ whole genome shotgun (WGS) entry which is preliminary data.</text>
</comment>
<dbReference type="InterPro" id="IPR016147">
    <property type="entry name" value="Pili_assmbl_chaperone_N"/>
</dbReference>
<feature type="domain" description="Pili assembly chaperone N-terminal" evidence="7">
    <location>
        <begin position="23"/>
        <end position="134"/>
    </location>
</feature>
<gene>
    <name evidence="8" type="ORF">L2672_02775</name>
</gene>
<comment type="similarity">
    <text evidence="2">Belongs to the periplasmic pilus chaperone family.</text>
</comment>
<dbReference type="EMBL" id="JAKIKP010000002">
    <property type="protein sequence ID" value="MCL1141628.1"/>
    <property type="molecule type" value="Genomic_DNA"/>
</dbReference>
<dbReference type="GO" id="GO:0071555">
    <property type="term" value="P:cell wall organization"/>
    <property type="evidence" value="ECO:0007669"/>
    <property type="project" value="InterPro"/>
</dbReference>
<feature type="chain" id="PRO_5040974818" evidence="6">
    <location>
        <begin position="22"/>
        <end position="229"/>
    </location>
</feature>
<dbReference type="PANTHER" id="PTHR30251">
    <property type="entry name" value="PILUS ASSEMBLY CHAPERONE"/>
    <property type="match status" value="1"/>
</dbReference>
<keyword evidence="3 6" id="KW-0732">Signal</keyword>
<dbReference type="RefSeq" id="WP_248994321.1">
    <property type="nucleotide sequence ID" value="NZ_JAKIKP010000002.1"/>
</dbReference>
<evidence type="ECO:0000256" key="3">
    <source>
        <dbReference type="ARBA" id="ARBA00022729"/>
    </source>
</evidence>
<dbReference type="Gene3D" id="2.60.40.10">
    <property type="entry name" value="Immunoglobulins"/>
    <property type="match status" value="2"/>
</dbReference>
<proteinExistence type="inferred from homology"/>
<dbReference type="InterPro" id="IPR013783">
    <property type="entry name" value="Ig-like_fold"/>
</dbReference>
<dbReference type="InterPro" id="IPR050643">
    <property type="entry name" value="Periplasmic_pilus_chap"/>
</dbReference>
<comment type="subcellular location">
    <subcellularLocation>
        <location evidence="1">Periplasm</location>
    </subcellularLocation>
</comment>
<evidence type="ECO:0000313" key="8">
    <source>
        <dbReference type="EMBL" id="MCL1141628.1"/>
    </source>
</evidence>
<dbReference type="SUPFAM" id="SSF49584">
    <property type="entry name" value="Periplasmic chaperone C-domain"/>
    <property type="match status" value="1"/>
</dbReference>
<keyword evidence="9" id="KW-1185">Reference proteome</keyword>
<dbReference type="AlphaFoldDB" id="A0A9X1ZPC6"/>
<sequence length="229" mass="25949">MKNISKLILIVCLFFSYNAHSALSLDATRYIFNENSSSVSVMIKNDSQSEYAAQIWIDNSSPDKQPKFIVTPSFFRIKAGSTQVVRIIKAVKDISQDDEKLFWLNLQEIPPKLAGNGLNMAIRTQVKVIYRPELIREYRYASEKKLTVSHESGKTYLRNTTPYIFAIGNLYSLNGIVELSKSNIASLSIFKPGDYIKIDGEVEVTALDAINDYGNVERYILNVEDESEQ</sequence>
<dbReference type="PRINTS" id="PR00969">
    <property type="entry name" value="CHAPERONPILI"/>
</dbReference>
<dbReference type="InterPro" id="IPR001829">
    <property type="entry name" value="Pili_assmbl_chaperone_bac"/>
</dbReference>
<evidence type="ECO:0000259" key="7">
    <source>
        <dbReference type="Pfam" id="PF00345"/>
    </source>
</evidence>
<dbReference type="InterPro" id="IPR036316">
    <property type="entry name" value="Pili_assmbl_chap_C_dom_sf"/>
</dbReference>
<evidence type="ECO:0000256" key="5">
    <source>
        <dbReference type="ARBA" id="ARBA00023186"/>
    </source>
</evidence>
<keyword evidence="4" id="KW-0574">Periplasm</keyword>
<evidence type="ECO:0000256" key="4">
    <source>
        <dbReference type="ARBA" id="ARBA00022764"/>
    </source>
</evidence>
<dbReference type="InterPro" id="IPR008962">
    <property type="entry name" value="PapD-like_sf"/>
</dbReference>
<dbReference type="Pfam" id="PF00345">
    <property type="entry name" value="PapD_N"/>
    <property type="match status" value="1"/>
</dbReference>
<dbReference type="GO" id="GO:0030288">
    <property type="term" value="C:outer membrane-bounded periplasmic space"/>
    <property type="evidence" value="ECO:0007669"/>
    <property type="project" value="InterPro"/>
</dbReference>
<dbReference type="Proteomes" id="UP001139333">
    <property type="component" value="Unassembled WGS sequence"/>
</dbReference>
<name>A0A9X1ZPC6_9GAMM</name>
<keyword evidence="5" id="KW-0143">Chaperone</keyword>